<protein>
    <submittedName>
        <fullName evidence="3">Uncharacterized protein</fullName>
    </submittedName>
</protein>
<keyword evidence="2" id="KW-0472">Membrane</keyword>
<evidence type="ECO:0000313" key="3">
    <source>
        <dbReference type="EMBL" id="ELW70901.1"/>
    </source>
</evidence>
<keyword evidence="2" id="KW-1133">Transmembrane helix</keyword>
<feature type="transmembrane region" description="Helical" evidence="2">
    <location>
        <begin position="20"/>
        <end position="43"/>
    </location>
</feature>
<feature type="region of interest" description="Disordered" evidence="1">
    <location>
        <begin position="128"/>
        <end position="153"/>
    </location>
</feature>
<dbReference type="EMBL" id="KB320481">
    <property type="protein sequence ID" value="ELW70901.1"/>
    <property type="molecule type" value="Genomic_DNA"/>
</dbReference>
<dbReference type="AlphaFoldDB" id="L9L7D4"/>
<keyword evidence="2" id="KW-0812">Transmembrane</keyword>
<evidence type="ECO:0000256" key="2">
    <source>
        <dbReference type="SAM" id="Phobius"/>
    </source>
</evidence>
<keyword evidence="4" id="KW-1185">Reference proteome</keyword>
<reference evidence="4" key="1">
    <citation type="submission" date="2012-07" db="EMBL/GenBank/DDBJ databases">
        <title>Genome of the Chinese tree shrew, a rising model animal genetically related to primates.</title>
        <authorList>
            <person name="Zhang G."/>
            <person name="Fan Y."/>
            <person name="Yao Y."/>
            <person name="Huang Z."/>
        </authorList>
    </citation>
    <scope>NUCLEOTIDE SEQUENCE [LARGE SCALE GENOMIC DNA]</scope>
</reference>
<name>L9L7D4_TUPCH</name>
<evidence type="ECO:0000256" key="1">
    <source>
        <dbReference type="SAM" id="MobiDB-lite"/>
    </source>
</evidence>
<proteinExistence type="predicted"/>
<reference evidence="4" key="2">
    <citation type="journal article" date="2013" name="Nat. Commun.">
        <title>Genome of the Chinese tree shrew.</title>
        <authorList>
            <person name="Fan Y."/>
            <person name="Huang Z.Y."/>
            <person name="Cao C.C."/>
            <person name="Chen C.S."/>
            <person name="Chen Y.X."/>
            <person name="Fan D.D."/>
            <person name="He J."/>
            <person name="Hou H.L."/>
            <person name="Hu L."/>
            <person name="Hu X.T."/>
            <person name="Jiang X.T."/>
            <person name="Lai R."/>
            <person name="Lang Y.S."/>
            <person name="Liang B."/>
            <person name="Liao S.G."/>
            <person name="Mu D."/>
            <person name="Ma Y.Y."/>
            <person name="Niu Y.Y."/>
            <person name="Sun X.Q."/>
            <person name="Xia J.Q."/>
            <person name="Xiao J."/>
            <person name="Xiong Z.Q."/>
            <person name="Xu L."/>
            <person name="Yang L."/>
            <person name="Zhang Y."/>
            <person name="Zhao W."/>
            <person name="Zhao X.D."/>
            <person name="Zheng Y.T."/>
            <person name="Zhou J.M."/>
            <person name="Zhu Y.B."/>
            <person name="Zhang G.J."/>
            <person name="Wang J."/>
            <person name="Yao Y.G."/>
        </authorList>
    </citation>
    <scope>NUCLEOTIDE SEQUENCE [LARGE SCALE GENOMIC DNA]</scope>
</reference>
<accession>L9L7D4</accession>
<dbReference type="PROSITE" id="PS51257">
    <property type="entry name" value="PROKAR_LIPOPROTEIN"/>
    <property type="match status" value="1"/>
</dbReference>
<organism evidence="3 4">
    <name type="scientific">Tupaia chinensis</name>
    <name type="common">Chinese tree shrew</name>
    <name type="synonym">Tupaia belangeri chinensis</name>
    <dbReference type="NCBI Taxonomy" id="246437"/>
    <lineage>
        <taxon>Eukaryota</taxon>
        <taxon>Metazoa</taxon>
        <taxon>Chordata</taxon>
        <taxon>Craniata</taxon>
        <taxon>Vertebrata</taxon>
        <taxon>Euteleostomi</taxon>
        <taxon>Mammalia</taxon>
        <taxon>Eutheria</taxon>
        <taxon>Euarchontoglires</taxon>
        <taxon>Scandentia</taxon>
        <taxon>Tupaiidae</taxon>
        <taxon>Tupaia</taxon>
    </lineage>
</organism>
<gene>
    <name evidence="3" type="ORF">TREES_T100015759</name>
</gene>
<dbReference type="Proteomes" id="UP000011518">
    <property type="component" value="Unassembled WGS sequence"/>
</dbReference>
<sequence length="153" mass="16558">MPRWGAEVPNLKRLCSQHFLQAGLMACSLVVSRVLLWLATVFVRASEPKAMQRIPGTWLESPRVSWPWTVEQLALPGGKEPAALTKPKLRRGAVPRLQAPLWGTGPGLWSSSLCREGKVGTCCVESWGQTGRGKTGEKQQEGEAAADVVSASP</sequence>
<dbReference type="InParanoid" id="L9L7D4"/>
<evidence type="ECO:0000313" key="4">
    <source>
        <dbReference type="Proteomes" id="UP000011518"/>
    </source>
</evidence>